<name>A0A6S5D6Z2_PSEPU</name>
<comment type="similarity">
    <text evidence="1">Belongs to the peptidase M20 family.</text>
</comment>
<proteinExistence type="inferred from homology"/>
<dbReference type="PANTHER" id="PTHR32494:SF5">
    <property type="entry name" value="ALLANTOATE AMIDOHYDROLASE"/>
    <property type="match status" value="1"/>
</dbReference>
<reference evidence="5 6" key="1">
    <citation type="submission" date="2019-12" db="EMBL/GenBank/DDBJ databases">
        <title>complete genome sequences of Pseudomonas putida str. WP8-W18-CRE-01 isolated from wastewater treatment plant effluent.</title>
        <authorList>
            <person name="Sekizuka T."/>
            <person name="Itokawa K."/>
            <person name="Yatsu K."/>
            <person name="Inamine Y."/>
            <person name="Kuroda M."/>
        </authorList>
    </citation>
    <scope>NUCLEOTIDE SEQUENCE [LARGE SCALE GENOMIC DNA]</scope>
    <source>
        <strain evidence="5 6">WP8-W18-CRE-01</strain>
    </source>
</reference>
<dbReference type="NCBIfam" id="NF009527">
    <property type="entry name" value="PRK12891.1"/>
    <property type="match status" value="1"/>
</dbReference>
<keyword evidence="3" id="KW-0862">Zinc</keyword>
<dbReference type="InterPro" id="IPR002933">
    <property type="entry name" value="Peptidase_M20"/>
</dbReference>
<feature type="binding site" evidence="3">
    <location>
        <position position="200"/>
    </location>
    <ligand>
        <name>Zn(2+)</name>
        <dbReference type="ChEBI" id="CHEBI:29105"/>
        <label>1</label>
    </ligand>
</feature>
<dbReference type="Gene3D" id="3.40.630.10">
    <property type="entry name" value="Zn peptidases"/>
    <property type="match status" value="1"/>
</dbReference>
<dbReference type="NCBIfam" id="NF006769">
    <property type="entry name" value="PRK09290.1-3"/>
    <property type="match status" value="1"/>
</dbReference>
<accession>A0A6S5D6Z2</accession>
<gene>
    <name evidence="5" type="ORF">WP8W18C01_28520</name>
</gene>
<evidence type="ECO:0000256" key="2">
    <source>
        <dbReference type="ARBA" id="ARBA00022801"/>
    </source>
</evidence>
<dbReference type="InterPro" id="IPR011650">
    <property type="entry name" value="Peptidase_M20_dimer"/>
</dbReference>
<dbReference type="Pfam" id="PF01546">
    <property type="entry name" value="Peptidase_M20"/>
    <property type="match status" value="1"/>
</dbReference>
<evidence type="ECO:0000256" key="1">
    <source>
        <dbReference type="ARBA" id="ARBA00006153"/>
    </source>
</evidence>
<dbReference type="RefSeq" id="WP_090344798.1">
    <property type="nucleotide sequence ID" value="NZ_AP022055.1"/>
</dbReference>
<keyword evidence="3" id="KW-0479">Metal-binding</keyword>
<protein>
    <submittedName>
        <fullName evidence="5">Zn-dependent hydrolase</fullName>
    </submittedName>
</protein>
<organism evidence="5 6">
    <name type="scientific">Pseudomonas putida</name>
    <name type="common">Arthrobacter siderocapsulatus</name>
    <dbReference type="NCBI Taxonomy" id="303"/>
    <lineage>
        <taxon>Bacteria</taxon>
        <taxon>Pseudomonadati</taxon>
        <taxon>Pseudomonadota</taxon>
        <taxon>Gammaproteobacteria</taxon>
        <taxon>Pseudomonadales</taxon>
        <taxon>Pseudomonadaceae</taxon>
        <taxon>Pseudomonas</taxon>
    </lineage>
</organism>
<feature type="binding site" evidence="3">
    <location>
        <position position="392"/>
    </location>
    <ligand>
        <name>Zn(2+)</name>
        <dbReference type="ChEBI" id="CHEBI:29105"/>
        <label>2</label>
    </ligand>
</feature>
<dbReference type="NCBIfam" id="TIGR01879">
    <property type="entry name" value="hydantase"/>
    <property type="match status" value="1"/>
</dbReference>
<feature type="binding site" evidence="3">
    <location>
        <position position="93"/>
    </location>
    <ligand>
        <name>Zn(2+)</name>
        <dbReference type="ChEBI" id="CHEBI:29105"/>
        <label>1</label>
    </ligand>
</feature>
<dbReference type="Proteomes" id="UP000515680">
    <property type="component" value="Chromosome"/>
</dbReference>
<evidence type="ECO:0000313" key="6">
    <source>
        <dbReference type="Proteomes" id="UP000515680"/>
    </source>
</evidence>
<feature type="binding site" evidence="3">
    <location>
        <position position="139"/>
    </location>
    <ligand>
        <name>Zn(2+)</name>
        <dbReference type="ChEBI" id="CHEBI:29105"/>
        <label>2</label>
    </ligand>
</feature>
<dbReference type="PANTHER" id="PTHR32494">
    <property type="entry name" value="ALLANTOATE DEIMINASE-RELATED"/>
    <property type="match status" value="1"/>
</dbReference>
<comment type="cofactor">
    <cofactor evidence="3">
        <name>Zn(2+)</name>
        <dbReference type="ChEBI" id="CHEBI:29105"/>
    </cofactor>
    <text evidence="3">Binds 2 Zn(2+) ions per subunit.</text>
</comment>
<dbReference type="EMBL" id="AP022227">
    <property type="protein sequence ID" value="BBT40511.1"/>
    <property type="molecule type" value="Genomic_DNA"/>
</dbReference>
<dbReference type="PIRSF" id="PIRSF001235">
    <property type="entry name" value="Amidase_carbamoylase"/>
    <property type="match status" value="1"/>
</dbReference>
<dbReference type="CDD" id="cd03884">
    <property type="entry name" value="M20_bAS"/>
    <property type="match status" value="1"/>
</dbReference>
<evidence type="ECO:0000256" key="3">
    <source>
        <dbReference type="PIRSR" id="PIRSR001235-1"/>
    </source>
</evidence>
<dbReference type="Pfam" id="PF07687">
    <property type="entry name" value="M20_dimer"/>
    <property type="match status" value="1"/>
</dbReference>
<evidence type="ECO:0000259" key="4">
    <source>
        <dbReference type="Pfam" id="PF07687"/>
    </source>
</evidence>
<dbReference type="NCBIfam" id="NF006771">
    <property type="entry name" value="PRK09290.1-5"/>
    <property type="match status" value="1"/>
</dbReference>
<dbReference type="AlphaFoldDB" id="A0A6S5D6Z2"/>
<dbReference type="GO" id="GO:0046872">
    <property type="term" value="F:metal ion binding"/>
    <property type="evidence" value="ECO:0007669"/>
    <property type="project" value="UniProtKB-KW"/>
</dbReference>
<dbReference type="SUPFAM" id="SSF53187">
    <property type="entry name" value="Zn-dependent exopeptidases"/>
    <property type="match status" value="1"/>
</dbReference>
<feature type="domain" description="Peptidase M20 dimerisation" evidence="4">
    <location>
        <begin position="222"/>
        <end position="320"/>
    </location>
</feature>
<evidence type="ECO:0000313" key="5">
    <source>
        <dbReference type="EMBL" id="BBT40511.1"/>
    </source>
</evidence>
<sequence>MSTPAQHVLQSSERHIDSARLWQSLMDLARLGATAKGGVCRLALTDLDRQARDLFVQWSEAAGCDVSIDAVGNIFARRPGRNPKLPPVMTGSHIDTQPTGGKFDGCFGVMAGLEVIRTLNDLGVETEAPLEVVVWTNEEGSRFAPCMMGSGVFAGKFTLEETLAKVDAQGVTVGEALDAIGYAGQRAVLGHPVGAYFEAHIEQGPILEDQAKTIGVVLGALGQKWFDLTLRGVEAHAGPTPMHLRKDALVGAADVVAAVNRAALSHQPHACGTVGCLQAYPGSRNVIPGEVRMTLDFRHLEGEQLDAMIAEVRQVIDSTCQRHGLSYTLTPTADFPALYFDTGCVEAVRDSARNLGLAHMDIVSGAGHDAIFLAELGPAGMIFVPCEGGISHNEIENATPEDLAAGCAVLLRAMLAASQAIASGRLAA</sequence>
<feature type="binding site" evidence="3">
    <location>
        <position position="104"/>
    </location>
    <ligand>
        <name>Zn(2+)</name>
        <dbReference type="ChEBI" id="CHEBI:29105"/>
        <label>1</label>
    </ligand>
</feature>
<dbReference type="SUPFAM" id="SSF55031">
    <property type="entry name" value="Bacterial exopeptidase dimerisation domain"/>
    <property type="match status" value="1"/>
</dbReference>
<dbReference type="GO" id="GO:0016813">
    <property type="term" value="F:hydrolase activity, acting on carbon-nitrogen (but not peptide) bonds, in linear amidines"/>
    <property type="evidence" value="ECO:0007669"/>
    <property type="project" value="InterPro"/>
</dbReference>
<keyword evidence="2 5" id="KW-0378">Hydrolase</keyword>
<dbReference type="InterPro" id="IPR036264">
    <property type="entry name" value="Bact_exopeptidase_dim_dom"/>
</dbReference>
<dbReference type="InterPro" id="IPR010158">
    <property type="entry name" value="Amidase_Cbmase"/>
</dbReference>
<feature type="binding site" evidence="3">
    <location>
        <position position="104"/>
    </location>
    <ligand>
        <name>Zn(2+)</name>
        <dbReference type="ChEBI" id="CHEBI:29105"/>
        <label>2</label>
    </ligand>
</feature>
<dbReference type="Gene3D" id="3.30.70.360">
    <property type="match status" value="1"/>
</dbReference>